<feature type="domain" description="Cell wall hydrolase SleB" evidence="1">
    <location>
        <begin position="140"/>
        <end position="242"/>
    </location>
</feature>
<gene>
    <name evidence="2" type="ORF">RB602_01750</name>
</gene>
<evidence type="ECO:0000313" key="2">
    <source>
        <dbReference type="EMBL" id="WOE75464.1"/>
    </source>
</evidence>
<dbReference type="AlphaFoldDB" id="A0AA97F6T3"/>
<dbReference type="GO" id="GO:0016787">
    <property type="term" value="F:hydrolase activity"/>
    <property type="evidence" value="ECO:0007669"/>
    <property type="project" value="UniProtKB-KW"/>
</dbReference>
<dbReference type="Proteomes" id="UP001302429">
    <property type="component" value="Chromosome"/>
</dbReference>
<organism evidence="2 3">
    <name type="scientific">Alterisphingorhabdus coralli</name>
    <dbReference type="NCBI Taxonomy" id="3071408"/>
    <lineage>
        <taxon>Bacteria</taxon>
        <taxon>Pseudomonadati</taxon>
        <taxon>Pseudomonadota</taxon>
        <taxon>Alphaproteobacteria</taxon>
        <taxon>Sphingomonadales</taxon>
        <taxon>Sphingomonadaceae</taxon>
        <taxon>Alterisphingorhabdus (ex Yan et al. 2024)</taxon>
    </lineage>
</organism>
<dbReference type="Pfam" id="PF07486">
    <property type="entry name" value="Hydrolase_2"/>
    <property type="match status" value="1"/>
</dbReference>
<dbReference type="KEGG" id="acoa:RB602_01750"/>
<keyword evidence="2" id="KW-0378">Hydrolase</keyword>
<dbReference type="RefSeq" id="WP_317082396.1">
    <property type="nucleotide sequence ID" value="NZ_CP136594.1"/>
</dbReference>
<name>A0AA97F6T3_9SPHN</name>
<sequence>MSKKLQIASAVAVTASTLTVLMTGDVGLAYDQMIGNAAAQEISDSKMEAQVAPEVIIAETEGEDGATDGEIVADTAADGEGAMVQPLPADYKTPEEKQAEAPVLTGADSLRELVRLQDGNAGMDEQLRCLAGAVYFESKGESLRGQLAVAHVVKARKQSSRFPNSYCGVVYQRSQFSFVRGGKMPRINTGSQAWANAKAIARIADQDAWKSDVDGALFFHARYVNPRWRLTRIAQIDNHVFYR</sequence>
<evidence type="ECO:0000313" key="3">
    <source>
        <dbReference type="Proteomes" id="UP001302429"/>
    </source>
</evidence>
<evidence type="ECO:0000259" key="1">
    <source>
        <dbReference type="Pfam" id="PF07486"/>
    </source>
</evidence>
<protein>
    <submittedName>
        <fullName evidence="2">Cell wall hydrolase</fullName>
    </submittedName>
</protein>
<proteinExistence type="predicted"/>
<accession>A0AA97F6T3</accession>
<dbReference type="InterPro" id="IPR011105">
    <property type="entry name" value="Cell_wall_hydrolase_SleB"/>
</dbReference>
<dbReference type="EMBL" id="CP136594">
    <property type="protein sequence ID" value="WOE75464.1"/>
    <property type="molecule type" value="Genomic_DNA"/>
</dbReference>
<keyword evidence="3" id="KW-1185">Reference proteome</keyword>
<dbReference type="InterPro" id="IPR042047">
    <property type="entry name" value="SleB_dom1"/>
</dbReference>
<reference evidence="2 3" key="1">
    <citation type="submission" date="2023-10" db="EMBL/GenBank/DDBJ databases">
        <title>Complete genome sequence of a Sphingomonadaceae bacterium.</title>
        <authorList>
            <person name="Yan C."/>
        </authorList>
    </citation>
    <scope>NUCLEOTIDE SEQUENCE [LARGE SCALE GENOMIC DNA]</scope>
    <source>
        <strain evidence="2 3">SCSIO 66989</strain>
    </source>
</reference>
<dbReference type="Gene3D" id="1.10.10.2520">
    <property type="entry name" value="Cell wall hydrolase SleB, domain 1"/>
    <property type="match status" value="1"/>
</dbReference>